<dbReference type="Proteomes" id="UP000307768">
    <property type="component" value="Unassembled WGS sequence"/>
</dbReference>
<evidence type="ECO:0000313" key="2">
    <source>
        <dbReference type="Proteomes" id="UP000307768"/>
    </source>
</evidence>
<proteinExistence type="predicted"/>
<organism evidence="1 2">
    <name type="scientific">Mumia zhuanghuii</name>
    <dbReference type="NCBI Taxonomy" id="2585211"/>
    <lineage>
        <taxon>Bacteria</taxon>
        <taxon>Bacillati</taxon>
        <taxon>Actinomycetota</taxon>
        <taxon>Actinomycetes</taxon>
        <taxon>Propionibacteriales</taxon>
        <taxon>Nocardioidaceae</taxon>
        <taxon>Mumia</taxon>
    </lineage>
</organism>
<sequence>MSTQEKKVRRLARQSGFHLWKVRVNDHGSAEYAPYALVDLATNSIGPRGLMLDQVEDWLRS</sequence>
<dbReference type="EMBL" id="VDFQ02000002">
    <property type="protein sequence ID" value="KAA1423392.1"/>
    <property type="molecule type" value="Genomic_DNA"/>
</dbReference>
<dbReference type="AlphaFoldDB" id="A0A5Q6RZ89"/>
<dbReference type="RefSeq" id="WP_149768911.1">
    <property type="nucleotide sequence ID" value="NZ_VDFQ02000002.1"/>
</dbReference>
<gene>
    <name evidence="1" type="ORF">FE697_007210</name>
</gene>
<evidence type="ECO:0000313" key="1">
    <source>
        <dbReference type="EMBL" id="KAA1423392.1"/>
    </source>
</evidence>
<protein>
    <submittedName>
        <fullName evidence="1">Uncharacterized protein</fullName>
    </submittedName>
</protein>
<name>A0A5Q6RZ89_9ACTN</name>
<comment type="caution">
    <text evidence="1">The sequence shown here is derived from an EMBL/GenBank/DDBJ whole genome shotgun (WGS) entry which is preliminary data.</text>
</comment>
<accession>A0A5Q6RZ89</accession>
<reference evidence="1 2" key="1">
    <citation type="submission" date="2019-09" db="EMBL/GenBank/DDBJ databases">
        <title>Mumia zhuanghuii sp. nov. isolated from the intestinal contents of plateau pika (Ochotona curzoniae) in the Qinghai-Tibet plateau of China.</title>
        <authorList>
            <person name="Tian Z."/>
        </authorList>
    </citation>
    <scope>NUCLEOTIDE SEQUENCE [LARGE SCALE GENOMIC DNA]</scope>
    <source>
        <strain evidence="2">350</strain>
    </source>
</reference>